<keyword evidence="3" id="KW-0653">Protein transport</keyword>
<keyword evidence="3" id="KW-0268">Exocytosis</keyword>
<protein>
    <recommendedName>
        <fullName evidence="3">Exocyst subunit Exo70 family protein</fullName>
    </recommendedName>
</protein>
<dbReference type="AlphaFoldDB" id="A0A087GAD4"/>
<dbReference type="Pfam" id="PF03081">
    <property type="entry name" value="Exo70_C"/>
    <property type="match status" value="1"/>
</dbReference>
<dbReference type="GO" id="GO:0009630">
    <property type="term" value="P:gravitropism"/>
    <property type="evidence" value="ECO:0007669"/>
    <property type="project" value="EnsemblPlants"/>
</dbReference>
<dbReference type="EMBL" id="CM002876">
    <property type="protein sequence ID" value="KFK26836.1"/>
    <property type="molecule type" value="Genomic_DNA"/>
</dbReference>
<organism evidence="6 7">
    <name type="scientific">Arabis alpina</name>
    <name type="common">Alpine rock-cress</name>
    <dbReference type="NCBI Taxonomy" id="50452"/>
    <lineage>
        <taxon>Eukaryota</taxon>
        <taxon>Viridiplantae</taxon>
        <taxon>Streptophyta</taxon>
        <taxon>Embryophyta</taxon>
        <taxon>Tracheophyta</taxon>
        <taxon>Spermatophyta</taxon>
        <taxon>Magnoliopsida</taxon>
        <taxon>eudicotyledons</taxon>
        <taxon>Gunneridae</taxon>
        <taxon>Pentapetalae</taxon>
        <taxon>rosids</taxon>
        <taxon>malvids</taxon>
        <taxon>Brassicales</taxon>
        <taxon>Brassicaceae</taxon>
        <taxon>Arabideae</taxon>
        <taxon>Arabis</taxon>
    </lineage>
</organism>
<feature type="compositionally biased region" description="Basic and acidic residues" evidence="4">
    <location>
        <begin position="1"/>
        <end position="10"/>
    </location>
</feature>
<feature type="domain" description="Exocyst complex subunit Exo70 C-terminal" evidence="5">
    <location>
        <begin position="118"/>
        <end position="466"/>
    </location>
</feature>
<evidence type="ECO:0000256" key="2">
    <source>
        <dbReference type="ARBA" id="ARBA00022448"/>
    </source>
</evidence>
<evidence type="ECO:0000259" key="5">
    <source>
        <dbReference type="Pfam" id="PF03081"/>
    </source>
</evidence>
<sequence length="477" mass="55133">MFSKPIEPDRLFQCLPSNLPPSSDGEGNNETSHDPHHESLENGISTVPTIIPTMVLPLLKDLAQQMVQAGHHQQLFETYRDTRAQVLEQSLQKLGVERLSKDDVQIMDSEVLDANMGKWIHYMRISVKLLFSAEKKICDQILDESLRDQSFAEVAANSFDMMLSFGYACAKSKISLRCLFILLDMYEITKELQPEIELVFRSTPCTEMKESALNLTKRLAQTWQETLADFEEAVEMDPTEIEVMDGTVHRLTSGVTRYVKFLLDYQSALRLLFQEFDSKDPDSELGLVITRIMRALQKNLDGKSKQYKDTALTQLFLMNNVHYIVKSMRRSEAKDFVGEDWVPIHQRIVQQHANQYKRVSWEKILQCLTVQSSESDPIENSNISRASVKDRFKTFNSQFEELHQIQCQWTVADSELRESLRLSVAEVLLPAYKLFFKRFGPMIESGKNPQKCIRFTPEDLKQMLDEFFEGKTWSELK</sequence>
<evidence type="ECO:0000256" key="3">
    <source>
        <dbReference type="RuleBase" id="RU365026"/>
    </source>
</evidence>
<dbReference type="OrthoDB" id="1922221at2759"/>
<accession>A0A087GAD4</accession>
<comment type="similarity">
    <text evidence="1 3">Belongs to the EXO70 family.</text>
</comment>
<proteinExistence type="inferred from homology"/>
<gene>
    <name evidence="6" type="ordered locus">AALP_Aa8g300200</name>
</gene>
<comment type="function">
    <text evidence="3">Component of the exocyst complex.</text>
</comment>
<dbReference type="Proteomes" id="UP000029120">
    <property type="component" value="Chromosome 8"/>
</dbReference>
<dbReference type="GO" id="GO:0005546">
    <property type="term" value="F:phosphatidylinositol-4,5-bisphosphate binding"/>
    <property type="evidence" value="ECO:0007669"/>
    <property type="project" value="InterPro"/>
</dbReference>
<dbReference type="GO" id="GO:0010015">
    <property type="term" value="P:root morphogenesis"/>
    <property type="evidence" value="ECO:0007669"/>
    <property type="project" value="EnsemblPlants"/>
</dbReference>
<dbReference type="InterPro" id="IPR004140">
    <property type="entry name" value="Exo70"/>
</dbReference>
<dbReference type="GO" id="GO:0006887">
    <property type="term" value="P:exocytosis"/>
    <property type="evidence" value="ECO:0007669"/>
    <property type="project" value="UniProtKB-KW"/>
</dbReference>
<dbReference type="InterPro" id="IPR016159">
    <property type="entry name" value="Cullin_repeat-like_dom_sf"/>
</dbReference>
<dbReference type="Gramene" id="KFK26836">
    <property type="protein sequence ID" value="KFK26836"/>
    <property type="gene ID" value="AALP_AA8G300200"/>
</dbReference>
<dbReference type="GO" id="GO:0140964">
    <property type="term" value="P:intracellular auxin homeostasis"/>
    <property type="evidence" value="ECO:0007669"/>
    <property type="project" value="EnsemblPlants"/>
</dbReference>
<feature type="compositionally biased region" description="Basic and acidic residues" evidence="4">
    <location>
        <begin position="31"/>
        <end position="40"/>
    </location>
</feature>
<evidence type="ECO:0000256" key="4">
    <source>
        <dbReference type="SAM" id="MobiDB-lite"/>
    </source>
</evidence>
<keyword evidence="7" id="KW-1185">Reference proteome</keyword>
<reference evidence="7" key="1">
    <citation type="journal article" date="2015" name="Nat. Plants">
        <title>Genome expansion of Arabis alpina linked with retrotransposition and reduced symmetric DNA methylation.</title>
        <authorList>
            <person name="Willing E.M."/>
            <person name="Rawat V."/>
            <person name="Mandakova T."/>
            <person name="Maumus F."/>
            <person name="James G.V."/>
            <person name="Nordstroem K.J."/>
            <person name="Becker C."/>
            <person name="Warthmann N."/>
            <person name="Chica C."/>
            <person name="Szarzynska B."/>
            <person name="Zytnicki M."/>
            <person name="Albani M.C."/>
            <person name="Kiefer C."/>
            <person name="Bergonzi S."/>
            <person name="Castaings L."/>
            <person name="Mateos J.L."/>
            <person name="Berns M.C."/>
            <person name="Bujdoso N."/>
            <person name="Piofczyk T."/>
            <person name="de Lorenzo L."/>
            <person name="Barrero-Sicilia C."/>
            <person name="Mateos I."/>
            <person name="Piednoel M."/>
            <person name="Hagmann J."/>
            <person name="Chen-Min-Tao R."/>
            <person name="Iglesias-Fernandez R."/>
            <person name="Schuster S.C."/>
            <person name="Alonso-Blanco C."/>
            <person name="Roudier F."/>
            <person name="Carbonero P."/>
            <person name="Paz-Ares J."/>
            <person name="Davis S.J."/>
            <person name="Pecinka A."/>
            <person name="Quesneville H."/>
            <person name="Colot V."/>
            <person name="Lysak M.A."/>
            <person name="Weigel D."/>
            <person name="Coupland G."/>
            <person name="Schneeberger K."/>
        </authorList>
    </citation>
    <scope>NUCLEOTIDE SEQUENCE [LARGE SCALE GENOMIC DNA]</scope>
    <source>
        <strain evidence="7">cv. Pajares</strain>
    </source>
</reference>
<dbReference type="Gene3D" id="1.20.1280.170">
    <property type="entry name" value="Exocyst complex component Exo70"/>
    <property type="match status" value="1"/>
</dbReference>
<feature type="region of interest" description="Disordered" evidence="4">
    <location>
        <begin position="1"/>
        <end position="42"/>
    </location>
</feature>
<keyword evidence="2 3" id="KW-0813">Transport</keyword>
<dbReference type="SUPFAM" id="SSF74788">
    <property type="entry name" value="Cullin repeat-like"/>
    <property type="match status" value="1"/>
</dbReference>
<dbReference type="InterPro" id="IPR046364">
    <property type="entry name" value="Exo70_C"/>
</dbReference>
<evidence type="ECO:0000313" key="7">
    <source>
        <dbReference type="Proteomes" id="UP000029120"/>
    </source>
</evidence>
<evidence type="ECO:0000313" key="6">
    <source>
        <dbReference type="EMBL" id="KFK26836.1"/>
    </source>
</evidence>
<name>A0A087GAD4_ARAAL</name>
<dbReference type="PANTHER" id="PTHR12542">
    <property type="entry name" value="EXOCYST COMPLEX PROTEIN EXO70"/>
    <property type="match status" value="1"/>
</dbReference>
<dbReference type="PANTHER" id="PTHR12542:SF135">
    <property type="entry name" value="EXOCYST COMPLEX COMPONENT EXO70A3-RELATED"/>
    <property type="match status" value="1"/>
</dbReference>
<dbReference type="GO" id="GO:0015031">
    <property type="term" value="P:protein transport"/>
    <property type="evidence" value="ECO:0007669"/>
    <property type="project" value="UniProtKB-KW"/>
</dbReference>
<dbReference type="GO" id="GO:0000145">
    <property type="term" value="C:exocyst"/>
    <property type="evidence" value="ECO:0007669"/>
    <property type="project" value="InterPro"/>
</dbReference>
<evidence type="ECO:0000256" key="1">
    <source>
        <dbReference type="ARBA" id="ARBA00006756"/>
    </source>
</evidence>
<dbReference type="eggNOG" id="KOG2344">
    <property type="taxonomic scope" value="Eukaryota"/>
</dbReference>